<feature type="compositionally biased region" description="Polar residues" evidence="1">
    <location>
        <begin position="244"/>
        <end position="254"/>
    </location>
</feature>
<accession>A0A9W8S011</accession>
<feature type="compositionally biased region" description="Basic residues" evidence="1">
    <location>
        <begin position="310"/>
        <end position="320"/>
    </location>
</feature>
<keyword evidence="3" id="KW-1185">Reference proteome</keyword>
<dbReference type="EMBL" id="JAOQAZ010000016">
    <property type="protein sequence ID" value="KAJ4258203.1"/>
    <property type="molecule type" value="Genomic_DNA"/>
</dbReference>
<organism evidence="2 3">
    <name type="scientific">Fusarium torreyae</name>
    <dbReference type="NCBI Taxonomy" id="1237075"/>
    <lineage>
        <taxon>Eukaryota</taxon>
        <taxon>Fungi</taxon>
        <taxon>Dikarya</taxon>
        <taxon>Ascomycota</taxon>
        <taxon>Pezizomycotina</taxon>
        <taxon>Sordariomycetes</taxon>
        <taxon>Hypocreomycetidae</taxon>
        <taxon>Hypocreales</taxon>
        <taxon>Nectriaceae</taxon>
        <taxon>Fusarium</taxon>
    </lineage>
</organism>
<proteinExistence type="predicted"/>
<feature type="region of interest" description="Disordered" evidence="1">
    <location>
        <begin position="231"/>
        <end position="254"/>
    </location>
</feature>
<evidence type="ECO:0000313" key="3">
    <source>
        <dbReference type="Proteomes" id="UP001152049"/>
    </source>
</evidence>
<protein>
    <submittedName>
        <fullName evidence="2">Uncharacterized protein</fullName>
    </submittedName>
</protein>
<feature type="region of interest" description="Disordered" evidence="1">
    <location>
        <begin position="1"/>
        <end position="46"/>
    </location>
</feature>
<sequence length="494" mass="55703">MLQRKMYSQKTEEDESKEDGNVTMEVSLGEPGEDQDTSPTANASAMDSIVGSIANLLGADKKDQKAKSDLVEGVYEPQHGALVDETEIPVVNTCKEAGPVRSNEAESSRLTELLKGSRSETNPWDEAATVGTLIVSILHARGEILSKPEDDEPQTEVVICEVTFGYQKIRLEPHQPDETASLWQPHRLVGEVSISVHGYSKQVYMMNLPLNLPLDMKQKHLTYEINISVRGQTDDGESVGPPIASSSPSESGTAHSLEAFEDYLDDDFEADDEASYRAYGKTSRDGELGKKKRASGIYVNGQRGPDSSHRERRPLRRERRKIVDQPPVTRVPYNKPEWGINPFDAETDPQRRPVFVEEQPPSDSGLVLEGVELCNRQGPSSSEGSQEDGEAHVTREELRDETQETREDEKRQREEHSERRRLRIAEANAEIASAPVRPASRRSAIEVDDHQAELVQELRRLDPEEERRREKARRLAQREKKAEEAQRQRLRKRM</sequence>
<dbReference type="AlphaFoldDB" id="A0A9W8S011"/>
<feature type="region of interest" description="Disordered" evidence="1">
    <location>
        <begin position="279"/>
        <end position="494"/>
    </location>
</feature>
<feature type="compositionally biased region" description="Basic and acidic residues" evidence="1">
    <location>
        <begin position="476"/>
        <end position="487"/>
    </location>
</feature>
<dbReference type="Proteomes" id="UP001152049">
    <property type="component" value="Unassembled WGS sequence"/>
</dbReference>
<evidence type="ECO:0000256" key="1">
    <source>
        <dbReference type="SAM" id="MobiDB-lite"/>
    </source>
</evidence>
<comment type="caution">
    <text evidence="2">The sequence shown here is derived from an EMBL/GenBank/DDBJ whole genome shotgun (WGS) entry which is preliminary data.</text>
</comment>
<feature type="compositionally biased region" description="Basic and acidic residues" evidence="1">
    <location>
        <begin position="389"/>
        <end position="418"/>
    </location>
</feature>
<feature type="compositionally biased region" description="Basic and acidic residues" evidence="1">
    <location>
        <begin position="443"/>
        <end position="469"/>
    </location>
</feature>
<name>A0A9W8S011_9HYPO</name>
<reference evidence="2" key="1">
    <citation type="submission" date="2022-09" db="EMBL/GenBank/DDBJ databases">
        <title>Fusarium specimens isolated from Avocado Roots.</title>
        <authorList>
            <person name="Stajich J."/>
            <person name="Roper C."/>
            <person name="Heimlech-Rivalta G."/>
        </authorList>
    </citation>
    <scope>NUCLEOTIDE SEQUENCE</scope>
    <source>
        <strain evidence="2">CF00136</strain>
    </source>
</reference>
<gene>
    <name evidence="2" type="ORF">NW762_008349</name>
</gene>
<evidence type="ECO:0000313" key="2">
    <source>
        <dbReference type="EMBL" id="KAJ4258203.1"/>
    </source>
</evidence>